<protein>
    <submittedName>
        <fullName evidence="4">Intraflagellar transport protein 43 homolog B</fullName>
    </submittedName>
</protein>
<gene>
    <name evidence="4" type="primary">Ift43</name>
</gene>
<evidence type="ECO:0000256" key="2">
    <source>
        <dbReference type="ARBA" id="ARBA00022794"/>
    </source>
</evidence>
<proteinExistence type="evidence at transcript level"/>
<comment type="similarity">
    <text evidence="1">Belongs to the IFT43 family.</text>
</comment>
<accession>A0A6F9DF92</accession>
<keyword evidence="2" id="KW-0970">Cilium biogenesis/degradation</keyword>
<name>A0A6F9DF92_9ASCI</name>
<organism evidence="4">
    <name type="scientific">Phallusia mammillata</name>
    <dbReference type="NCBI Taxonomy" id="59560"/>
    <lineage>
        <taxon>Eukaryota</taxon>
        <taxon>Metazoa</taxon>
        <taxon>Chordata</taxon>
        <taxon>Tunicata</taxon>
        <taxon>Ascidiacea</taxon>
        <taxon>Phlebobranchia</taxon>
        <taxon>Ascidiidae</taxon>
        <taxon>Phallusia</taxon>
    </lineage>
</organism>
<keyword evidence="4" id="KW-0966">Cell projection</keyword>
<evidence type="ECO:0000256" key="3">
    <source>
        <dbReference type="SAM" id="MobiDB-lite"/>
    </source>
</evidence>
<keyword evidence="4" id="KW-0282">Flagellum</keyword>
<feature type="compositionally biased region" description="Basic residues" evidence="3">
    <location>
        <begin position="14"/>
        <end position="24"/>
    </location>
</feature>
<feature type="compositionally biased region" description="Polar residues" evidence="3">
    <location>
        <begin position="29"/>
        <end position="39"/>
    </location>
</feature>
<evidence type="ECO:0000256" key="1">
    <source>
        <dbReference type="ARBA" id="ARBA00007563"/>
    </source>
</evidence>
<dbReference type="GO" id="GO:0035721">
    <property type="term" value="P:intraciliary retrograde transport"/>
    <property type="evidence" value="ECO:0007669"/>
    <property type="project" value="TreeGrafter"/>
</dbReference>
<dbReference type="Pfam" id="PF15305">
    <property type="entry name" value="IFT43"/>
    <property type="match status" value="1"/>
</dbReference>
<dbReference type="PANTHER" id="PTHR33724">
    <property type="entry name" value="INTRAFLAGELLAR TRANSPORT PROTEIN 43 HOMOLOG"/>
    <property type="match status" value="1"/>
</dbReference>
<sequence length="197" mass="22285">MDDDFDFDIPAQKSKVKKGRRARSKAPEKSTNVEAPTGTSEEHDFSTTQNSQPPRPSRRQMGWDMASTTPDDIFDSRLQQDSVSDSGSEIQVIPDLEELHEDDLQQEMAAPPTVASNNMATFRELDVDLMNQSAFRTLDGGIDMKVLIKNLPSEKEVREEQDVEWEWEKLFAEVCTSLKSNPQEAAILQKPSQERIV</sequence>
<keyword evidence="4" id="KW-0969">Cilium</keyword>
<dbReference type="GO" id="GO:0005929">
    <property type="term" value="C:cilium"/>
    <property type="evidence" value="ECO:0007669"/>
    <property type="project" value="TreeGrafter"/>
</dbReference>
<dbReference type="EMBL" id="LR785937">
    <property type="protein sequence ID" value="CAB3255346.1"/>
    <property type="molecule type" value="mRNA"/>
</dbReference>
<dbReference type="PANTHER" id="PTHR33724:SF1">
    <property type="entry name" value="INTRAFLAGELLAR TRANSPORT PROTEIN 43 HOMOLOG"/>
    <property type="match status" value="1"/>
</dbReference>
<dbReference type="GO" id="GO:0030991">
    <property type="term" value="C:intraciliary transport particle A"/>
    <property type="evidence" value="ECO:0007669"/>
    <property type="project" value="InterPro"/>
</dbReference>
<reference evidence="4" key="1">
    <citation type="submission" date="2020-04" db="EMBL/GenBank/DDBJ databases">
        <authorList>
            <person name="Neveu A P."/>
        </authorList>
    </citation>
    <scope>NUCLEOTIDE SEQUENCE</scope>
    <source>
        <tissue evidence="4">Whole embryo</tissue>
    </source>
</reference>
<dbReference type="AlphaFoldDB" id="A0A6F9DF92"/>
<dbReference type="InterPro" id="IPR029302">
    <property type="entry name" value="IFT43"/>
</dbReference>
<evidence type="ECO:0000313" key="4">
    <source>
        <dbReference type="EMBL" id="CAB3255346.1"/>
    </source>
</evidence>
<feature type="compositionally biased region" description="Polar residues" evidence="3">
    <location>
        <begin position="77"/>
        <end position="89"/>
    </location>
</feature>
<feature type="region of interest" description="Disordered" evidence="3">
    <location>
        <begin position="1"/>
        <end position="89"/>
    </location>
</feature>